<comment type="caution">
    <text evidence="4">The sequence shown here is derived from an EMBL/GenBank/DDBJ whole genome shotgun (WGS) entry which is preliminary data.</text>
</comment>
<dbReference type="Pfam" id="PF25989">
    <property type="entry name" value="YknX_C"/>
    <property type="match status" value="1"/>
</dbReference>
<keyword evidence="5" id="KW-1185">Reference proteome</keyword>
<evidence type="ECO:0000313" key="5">
    <source>
        <dbReference type="Proteomes" id="UP001378956"/>
    </source>
</evidence>
<feature type="domain" description="CzcB-like barrel-sandwich hybrid" evidence="2">
    <location>
        <begin position="65"/>
        <end position="184"/>
    </location>
</feature>
<evidence type="ECO:0000313" key="4">
    <source>
        <dbReference type="EMBL" id="MEJ2904814.1"/>
    </source>
</evidence>
<feature type="domain" description="YknX-like C-terminal permuted SH3-like" evidence="3">
    <location>
        <begin position="274"/>
        <end position="341"/>
    </location>
</feature>
<dbReference type="Pfam" id="PF25973">
    <property type="entry name" value="BSH_CzcB"/>
    <property type="match status" value="1"/>
</dbReference>
<comment type="similarity">
    <text evidence="1">Belongs to the membrane fusion protein (MFP) (TC 8.A.1) family.</text>
</comment>
<accession>A0ABU8NRC9</accession>
<reference evidence="4 5" key="1">
    <citation type="submission" date="2024-03" db="EMBL/GenBank/DDBJ databases">
        <title>Sequence of Lycoming College Course Isolates.</title>
        <authorList>
            <person name="Plotts O."/>
            <person name="Newman J."/>
        </authorList>
    </citation>
    <scope>NUCLEOTIDE SEQUENCE [LARGE SCALE GENOMIC DNA]</scope>
    <source>
        <strain evidence="4 5">CJB-3</strain>
    </source>
</reference>
<dbReference type="PANTHER" id="PTHR30469:SF15">
    <property type="entry name" value="HLYD FAMILY OF SECRETION PROTEINS"/>
    <property type="match status" value="1"/>
</dbReference>
<evidence type="ECO:0000256" key="1">
    <source>
        <dbReference type="ARBA" id="ARBA00009477"/>
    </source>
</evidence>
<protein>
    <submittedName>
        <fullName evidence="4">Efflux RND transporter periplasmic adaptor subunit</fullName>
    </submittedName>
</protein>
<dbReference type="NCBIfam" id="TIGR01730">
    <property type="entry name" value="RND_mfp"/>
    <property type="match status" value="1"/>
</dbReference>
<organism evidence="4 5">
    <name type="scientific">Pedobacter panaciterrae</name>
    <dbReference type="NCBI Taxonomy" id="363849"/>
    <lineage>
        <taxon>Bacteria</taxon>
        <taxon>Pseudomonadati</taxon>
        <taxon>Bacteroidota</taxon>
        <taxon>Sphingobacteriia</taxon>
        <taxon>Sphingobacteriales</taxon>
        <taxon>Sphingobacteriaceae</taxon>
        <taxon>Pedobacter</taxon>
    </lineage>
</organism>
<dbReference type="PROSITE" id="PS51257">
    <property type="entry name" value="PROKAR_LIPOPROTEIN"/>
    <property type="match status" value="1"/>
</dbReference>
<sequence>MKHINTLPIFIFLGIAVIGCSEPKPAQKTDNSIPVKVISSNALNENEPVETSGLLSSEQQSNLSFKTSGIINRILVKEGDHVSNGQVLASLNMTEVNAQLNQAEEGFNKAKRDAQRTANLFKDSVSTREQLENTQTALAIAKKSLDIARFNAVQSTIRANTTGVVLKKLANEGEQVAGGTPILYIGGVSNKDWIVKCGITDKDRSRINGKEKVELNFDVFPQTLTGVVKSLAQGSDESSGLYQAEIRLNPTDAKLISGLFAKVKIYPFGKTDLLSVPVDALVEGKNDSAYVFTSVNNRAVKKAVKVAYLKGDKAFISSGLLATDQIIREGSAYLTNGSSIKIIR</sequence>
<dbReference type="InterPro" id="IPR006143">
    <property type="entry name" value="RND_pump_MFP"/>
</dbReference>
<name>A0ABU8NRC9_9SPHI</name>
<evidence type="ECO:0000259" key="2">
    <source>
        <dbReference type="Pfam" id="PF25973"/>
    </source>
</evidence>
<dbReference type="EMBL" id="JBBEUB010000008">
    <property type="protein sequence ID" value="MEJ2904814.1"/>
    <property type="molecule type" value="Genomic_DNA"/>
</dbReference>
<dbReference type="InterPro" id="IPR058637">
    <property type="entry name" value="YknX-like_C"/>
</dbReference>
<dbReference type="PANTHER" id="PTHR30469">
    <property type="entry name" value="MULTIDRUG RESISTANCE PROTEIN MDTA"/>
    <property type="match status" value="1"/>
</dbReference>
<gene>
    <name evidence="4" type="ORF">WAE58_20385</name>
</gene>
<evidence type="ECO:0000259" key="3">
    <source>
        <dbReference type="Pfam" id="PF25989"/>
    </source>
</evidence>
<dbReference type="RefSeq" id="WP_216854390.1">
    <property type="nucleotide sequence ID" value="NZ_CBFGNQ010000036.1"/>
</dbReference>
<dbReference type="InterPro" id="IPR058647">
    <property type="entry name" value="BSH_CzcB-like"/>
</dbReference>
<proteinExistence type="inferred from homology"/>
<dbReference type="Proteomes" id="UP001378956">
    <property type="component" value="Unassembled WGS sequence"/>
</dbReference>